<reference evidence="2 3" key="1">
    <citation type="submission" date="2014-03" db="EMBL/GenBank/DDBJ databases">
        <title>The draft genome sequence of Thioclava dalianensis DLFJ1-1.</title>
        <authorList>
            <person name="Lai Q."/>
            <person name="Shao Z."/>
        </authorList>
    </citation>
    <scope>NUCLEOTIDE SEQUENCE [LARGE SCALE GENOMIC DNA]</scope>
    <source>
        <strain evidence="2 3">DLFJ1-1</strain>
    </source>
</reference>
<keyword evidence="1" id="KW-0175">Coiled coil</keyword>
<sequence length="119" mass="13239">MLSWRLILWAVALSAAAVGGWAVCQWRADAKIAALRLEWSQATAAALKAERSRTTTAIIAANKANRALSEAEANLLDAREARDRAQKELIHAFDADPDLDRPGLPERVWRDILQHWADQ</sequence>
<gene>
    <name evidence="2" type="ORF">DL1_18185</name>
</gene>
<name>A0A074TCN5_9RHOB</name>
<evidence type="ECO:0000313" key="3">
    <source>
        <dbReference type="Proteomes" id="UP000027725"/>
    </source>
</evidence>
<accession>A0A074TCN5</accession>
<dbReference type="AlphaFoldDB" id="A0A074TCN5"/>
<feature type="coiled-coil region" evidence="1">
    <location>
        <begin position="61"/>
        <end position="88"/>
    </location>
</feature>
<protein>
    <submittedName>
        <fullName evidence="2">Uncharacterized protein</fullName>
    </submittedName>
</protein>
<dbReference type="RefSeq" id="WP_038069931.1">
    <property type="nucleotide sequence ID" value="NZ_FOVB01000002.1"/>
</dbReference>
<proteinExistence type="predicted"/>
<dbReference type="Proteomes" id="UP000027725">
    <property type="component" value="Unassembled WGS sequence"/>
</dbReference>
<dbReference type="EMBL" id="JHEH01000060">
    <property type="protein sequence ID" value="KEP67910.1"/>
    <property type="molecule type" value="Genomic_DNA"/>
</dbReference>
<keyword evidence="3" id="KW-1185">Reference proteome</keyword>
<evidence type="ECO:0000313" key="2">
    <source>
        <dbReference type="EMBL" id="KEP67910.1"/>
    </source>
</evidence>
<organism evidence="2 3">
    <name type="scientific">Thioclava dalianensis</name>
    <dbReference type="NCBI Taxonomy" id="1185766"/>
    <lineage>
        <taxon>Bacteria</taxon>
        <taxon>Pseudomonadati</taxon>
        <taxon>Pseudomonadota</taxon>
        <taxon>Alphaproteobacteria</taxon>
        <taxon>Rhodobacterales</taxon>
        <taxon>Paracoccaceae</taxon>
        <taxon>Thioclava</taxon>
    </lineage>
</organism>
<comment type="caution">
    <text evidence="2">The sequence shown here is derived from an EMBL/GenBank/DDBJ whole genome shotgun (WGS) entry which is preliminary data.</text>
</comment>
<evidence type="ECO:0000256" key="1">
    <source>
        <dbReference type="SAM" id="Coils"/>
    </source>
</evidence>